<evidence type="ECO:0000259" key="2">
    <source>
        <dbReference type="Pfam" id="PF13472"/>
    </source>
</evidence>
<accession>A0ABY3D9P0</accession>
<dbReference type="InterPro" id="IPR051532">
    <property type="entry name" value="Ester_Hydrolysis_Enzymes"/>
</dbReference>
<protein>
    <submittedName>
        <fullName evidence="3">SGNH/GDSL hydrolase family protein</fullName>
    </submittedName>
</protein>
<evidence type="ECO:0000256" key="1">
    <source>
        <dbReference type="SAM" id="MobiDB-lite"/>
    </source>
</evidence>
<keyword evidence="3" id="KW-0378">Hydrolase</keyword>
<feature type="region of interest" description="Disordered" evidence="1">
    <location>
        <begin position="1"/>
        <end position="25"/>
    </location>
</feature>
<gene>
    <name evidence="3" type="ORF">DZA28_20765</name>
</gene>
<keyword evidence="4" id="KW-1185">Reference proteome</keyword>
<dbReference type="PANTHER" id="PTHR30383:SF5">
    <property type="entry name" value="SGNH HYDROLASE-TYPE ESTERASE DOMAIN-CONTAINING PROTEIN"/>
    <property type="match status" value="1"/>
</dbReference>
<feature type="compositionally biased region" description="Polar residues" evidence="1">
    <location>
        <begin position="1"/>
        <end position="17"/>
    </location>
</feature>
<proteinExistence type="predicted"/>
<dbReference type="EMBL" id="QWEF01000001">
    <property type="protein sequence ID" value="TRZ62242.1"/>
    <property type="molecule type" value="Genomic_DNA"/>
</dbReference>
<comment type="caution">
    <text evidence="3">The sequence shown here is derived from an EMBL/GenBank/DDBJ whole genome shotgun (WGS) entry which is preliminary data.</text>
</comment>
<feature type="domain" description="SGNH hydrolase-type esterase" evidence="2">
    <location>
        <begin position="243"/>
        <end position="407"/>
    </location>
</feature>
<dbReference type="SUPFAM" id="SSF52266">
    <property type="entry name" value="SGNH hydrolase"/>
    <property type="match status" value="1"/>
</dbReference>
<dbReference type="Pfam" id="PF13472">
    <property type="entry name" value="Lipase_GDSL_2"/>
    <property type="match status" value="1"/>
</dbReference>
<evidence type="ECO:0000313" key="4">
    <source>
        <dbReference type="Proteomes" id="UP001165882"/>
    </source>
</evidence>
<dbReference type="InterPro" id="IPR013830">
    <property type="entry name" value="SGNH_hydro"/>
</dbReference>
<dbReference type="Proteomes" id="UP001165882">
    <property type="component" value="Unassembled WGS sequence"/>
</dbReference>
<organism evidence="3 4">
    <name type="scientific">Pseudomonas alloputida</name>
    <dbReference type="NCBI Taxonomy" id="1940621"/>
    <lineage>
        <taxon>Bacteria</taxon>
        <taxon>Pseudomonadati</taxon>
        <taxon>Pseudomonadota</taxon>
        <taxon>Gammaproteobacteria</taxon>
        <taxon>Pseudomonadales</taxon>
        <taxon>Pseudomonadaceae</taxon>
        <taxon>Pseudomonas</taxon>
    </lineage>
</organism>
<dbReference type="InterPro" id="IPR036514">
    <property type="entry name" value="SGNH_hydro_sf"/>
</dbReference>
<dbReference type="Gene3D" id="3.40.50.1110">
    <property type="entry name" value="SGNH hydrolase"/>
    <property type="match status" value="1"/>
</dbReference>
<dbReference type="PANTHER" id="PTHR30383">
    <property type="entry name" value="THIOESTERASE 1/PROTEASE 1/LYSOPHOSPHOLIPASE L1"/>
    <property type="match status" value="1"/>
</dbReference>
<evidence type="ECO:0000313" key="3">
    <source>
        <dbReference type="EMBL" id="TRZ62242.1"/>
    </source>
</evidence>
<dbReference type="RefSeq" id="WP_144000242.1">
    <property type="nucleotide sequence ID" value="NZ_QWEF01000001.1"/>
</dbReference>
<reference evidence="3 4" key="1">
    <citation type="journal article" date="2019" name="Biocontrol Sci. Technol.">
        <title>Pseudomonas putida strain B2017 produced as technical grade active ingredient controls fungal and bacterial crop diseases.</title>
        <authorList>
            <person name="Oliver C."/>
            <person name="Hernandez I."/>
            <person name="Caminal M."/>
            <person name="Lara J.M."/>
            <person name="Fernandez C."/>
        </authorList>
    </citation>
    <scope>NUCLEOTIDE SEQUENCE [LARGE SCALE GENOMIC DNA]</scope>
    <source>
        <strain evidence="3 4">B2017</strain>
    </source>
</reference>
<dbReference type="GO" id="GO:0016787">
    <property type="term" value="F:hydrolase activity"/>
    <property type="evidence" value="ECO:0007669"/>
    <property type="project" value="UniProtKB-KW"/>
</dbReference>
<sequence>MRYNTGNPVEPDGSSSPFDLHDNAGNLDLATNAPAPTWIDRLGATRKSFAGMEQLFDAAQADRKAAFDQFMANSAYQLMGDYAAGITLTSYNQIFRKDGEFYRASPVLSLPYTTTGNWTSEGGSFVPVGDAYLRQELSLKLVPNARDSGATGTGTADQAGNLNAGINTAWAFDINAGVYPISTTVTSKGKDMETRGFVRAMEVGGDPTMAHDQITEGILFPQEAFQKFDASYFWRVGPVIAFWGDSNTAFCDASANRVSLLGEGSTPANVEMKLREYVYYAEGRVRGDGSPGETAQFGWNGLENAITTFQPQVMVLAWGTNDIAQGFTREQYLEYMRLQIERLLVGGIRPIVQSIPYHGTEANRLKAVAWNSSLKRLCDFYGVRFVTLYNLFANTPSYYFWSDNVHYQAPATRMISQIMCDAILDEYGLPRDKFKINKARRGAIGIDGSFGLSGLRHSLGKPLTVVQTPNIYLRQFYPYSVKIPAGTEVHFQAAGPFSAIFNRPDGPASGYLVNGGSTTTLTRGNTIAINSIASRFDGSYSNFRVSHATSDLYLVATHSSAEFPVDLCYSAAEVSSSQFIPGQVITVTDGAKAIQTVMQDVSLGLKGIAVNSSIPNVGPIATRTAITDAPEGFLFLQTGTVGWWRWTAGAWVAM</sequence>
<name>A0ABY3D9P0_9PSED</name>
<dbReference type="CDD" id="cd00229">
    <property type="entry name" value="SGNH_hydrolase"/>
    <property type="match status" value="1"/>
</dbReference>